<keyword evidence="2" id="KW-0732">Signal</keyword>
<evidence type="ECO:0000313" key="4">
    <source>
        <dbReference type="Proteomes" id="UP000770661"/>
    </source>
</evidence>
<keyword evidence="4" id="KW-1185">Reference proteome</keyword>
<evidence type="ECO:0000256" key="2">
    <source>
        <dbReference type="SAM" id="SignalP"/>
    </source>
</evidence>
<sequence>MWSTSSLALRVALSVAVTAALPPPRPAPHPPSTPSSPTAPAWPCPTCARRSSSARWRSPHARCRGGPLQRPPAPWSPRAFPLHLGSGKHLPHDYLVFHDFLQEQEGLYTCVARCGAGQEGRASVTLTFEPQSVPCP</sequence>
<evidence type="ECO:0000256" key="1">
    <source>
        <dbReference type="SAM" id="MobiDB-lite"/>
    </source>
</evidence>
<comment type="caution">
    <text evidence="3">The sequence shown here is derived from an EMBL/GenBank/DDBJ whole genome shotgun (WGS) entry which is preliminary data.</text>
</comment>
<reference evidence="3" key="1">
    <citation type="submission" date="2020-07" db="EMBL/GenBank/DDBJ databases">
        <title>The High-quality genome of the commercially important snow crab, Chionoecetes opilio.</title>
        <authorList>
            <person name="Jeong J.-H."/>
            <person name="Ryu S."/>
        </authorList>
    </citation>
    <scope>NUCLEOTIDE SEQUENCE</scope>
    <source>
        <strain evidence="3">MADBK_172401_WGS</strain>
        <tissue evidence="3">Digestive gland</tissue>
    </source>
</reference>
<evidence type="ECO:0000313" key="3">
    <source>
        <dbReference type="EMBL" id="KAG0727697.1"/>
    </source>
</evidence>
<organism evidence="3 4">
    <name type="scientific">Chionoecetes opilio</name>
    <name type="common">Atlantic snow crab</name>
    <name type="synonym">Cancer opilio</name>
    <dbReference type="NCBI Taxonomy" id="41210"/>
    <lineage>
        <taxon>Eukaryota</taxon>
        <taxon>Metazoa</taxon>
        <taxon>Ecdysozoa</taxon>
        <taxon>Arthropoda</taxon>
        <taxon>Crustacea</taxon>
        <taxon>Multicrustacea</taxon>
        <taxon>Malacostraca</taxon>
        <taxon>Eumalacostraca</taxon>
        <taxon>Eucarida</taxon>
        <taxon>Decapoda</taxon>
        <taxon>Pleocyemata</taxon>
        <taxon>Brachyura</taxon>
        <taxon>Eubrachyura</taxon>
        <taxon>Majoidea</taxon>
        <taxon>Majidae</taxon>
        <taxon>Chionoecetes</taxon>
    </lineage>
</organism>
<feature type="chain" id="PRO_5035314917" description="Ig-like domain-containing protein" evidence="2">
    <location>
        <begin position="21"/>
        <end position="136"/>
    </location>
</feature>
<dbReference type="AlphaFoldDB" id="A0A8J5D333"/>
<feature type="signal peptide" evidence="2">
    <location>
        <begin position="1"/>
        <end position="20"/>
    </location>
</feature>
<dbReference type="OrthoDB" id="6377422at2759"/>
<gene>
    <name evidence="3" type="ORF">GWK47_034105</name>
</gene>
<dbReference type="EMBL" id="JACEEZ010003054">
    <property type="protein sequence ID" value="KAG0727697.1"/>
    <property type="molecule type" value="Genomic_DNA"/>
</dbReference>
<proteinExistence type="predicted"/>
<evidence type="ECO:0008006" key="5">
    <source>
        <dbReference type="Google" id="ProtNLM"/>
    </source>
</evidence>
<name>A0A8J5D333_CHIOP</name>
<dbReference type="Proteomes" id="UP000770661">
    <property type="component" value="Unassembled WGS sequence"/>
</dbReference>
<feature type="compositionally biased region" description="Low complexity" evidence="1">
    <location>
        <begin position="35"/>
        <end position="56"/>
    </location>
</feature>
<feature type="region of interest" description="Disordered" evidence="1">
    <location>
        <begin position="23"/>
        <end position="70"/>
    </location>
</feature>
<feature type="compositionally biased region" description="Pro residues" evidence="1">
    <location>
        <begin position="23"/>
        <end position="34"/>
    </location>
</feature>
<dbReference type="SUPFAM" id="SSF48726">
    <property type="entry name" value="Immunoglobulin"/>
    <property type="match status" value="1"/>
</dbReference>
<accession>A0A8J5D333</accession>
<protein>
    <recommendedName>
        <fullName evidence="5">Ig-like domain-containing protein</fullName>
    </recommendedName>
</protein>
<dbReference type="InterPro" id="IPR036179">
    <property type="entry name" value="Ig-like_dom_sf"/>
</dbReference>